<name>A0ABD2A4N8_VESSQ</name>
<keyword evidence="4" id="KW-1185">Reference proteome</keyword>
<keyword evidence="2" id="KW-0812">Transmembrane</keyword>
<evidence type="ECO:0000313" key="3">
    <source>
        <dbReference type="EMBL" id="KAL2715591.1"/>
    </source>
</evidence>
<evidence type="ECO:0008006" key="5">
    <source>
        <dbReference type="Google" id="ProtNLM"/>
    </source>
</evidence>
<proteinExistence type="predicted"/>
<keyword evidence="2" id="KW-1133">Transmembrane helix</keyword>
<accession>A0ABD2A4N8</accession>
<dbReference type="EMBL" id="JAUDFV010000155">
    <property type="protein sequence ID" value="KAL2715591.1"/>
    <property type="molecule type" value="Genomic_DNA"/>
</dbReference>
<keyword evidence="2" id="KW-0472">Membrane</keyword>
<evidence type="ECO:0000313" key="4">
    <source>
        <dbReference type="Proteomes" id="UP001607302"/>
    </source>
</evidence>
<feature type="region of interest" description="Disordered" evidence="1">
    <location>
        <begin position="73"/>
        <end position="97"/>
    </location>
</feature>
<feature type="compositionally biased region" description="Polar residues" evidence="1">
    <location>
        <begin position="86"/>
        <end position="97"/>
    </location>
</feature>
<evidence type="ECO:0000256" key="1">
    <source>
        <dbReference type="SAM" id="MobiDB-lite"/>
    </source>
</evidence>
<gene>
    <name evidence="3" type="ORF">V1478_015289</name>
</gene>
<protein>
    <recommendedName>
        <fullName evidence="5">Secreted protein</fullName>
    </recommendedName>
</protein>
<feature type="transmembrane region" description="Helical" evidence="2">
    <location>
        <begin position="40"/>
        <end position="57"/>
    </location>
</feature>
<organism evidence="3 4">
    <name type="scientific">Vespula squamosa</name>
    <name type="common">Southern yellow jacket</name>
    <name type="synonym">Wasp</name>
    <dbReference type="NCBI Taxonomy" id="30214"/>
    <lineage>
        <taxon>Eukaryota</taxon>
        <taxon>Metazoa</taxon>
        <taxon>Ecdysozoa</taxon>
        <taxon>Arthropoda</taxon>
        <taxon>Hexapoda</taxon>
        <taxon>Insecta</taxon>
        <taxon>Pterygota</taxon>
        <taxon>Neoptera</taxon>
        <taxon>Endopterygota</taxon>
        <taxon>Hymenoptera</taxon>
        <taxon>Apocrita</taxon>
        <taxon>Aculeata</taxon>
        <taxon>Vespoidea</taxon>
        <taxon>Vespidae</taxon>
        <taxon>Vespinae</taxon>
        <taxon>Vespula</taxon>
    </lineage>
</organism>
<dbReference type="Proteomes" id="UP001607302">
    <property type="component" value="Unassembled WGS sequence"/>
</dbReference>
<dbReference type="AlphaFoldDB" id="A0ABD2A4N8"/>
<reference evidence="3 4" key="1">
    <citation type="journal article" date="2024" name="Ann. Entomol. Soc. Am.">
        <title>Genomic analyses of the southern and eastern yellowjacket wasps (Hymenoptera: Vespidae) reveal evolutionary signatures of social life.</title>
        <authorList>
            <person name="Catto M.A."/>
            <person name="Caine P.B."/>
            <person name="Orr S.E."/>
            <person name="Hunt B.G."/>
            <person name="Goodisman M.A.D."/>
        </authorList>
    </citation>
    <scope>NUCLEOTIDE SEQUENCE [LARGE SCALE GENOMIC DNA]</scope>
    <source>
        <strain evidence="3">233</strain>
        <tissue evidence="3">Head and thorax</tissue>
    </source>
</reference>
<sequence>MRQVRRSIPVLSSASVAAATCASASIHYPPRKGRRGSDTIAMAMGMAMMVVVVNGRGATQRPECVSSVVCAPSTSHAEPRAKPNDSSHPTVSSLVPATKQQQSCLLIDKRVNYDPIRKYNRKGHGAMNL</sequence>
<evidence type="ECO:0000256" key="2">
    <source>
        <dbReference type="SAM" id="Phobius"/>
    </source>
</evidence>
<comment type="caution">
    <text evidence="3">The sequence shown here is derived from an EMBL/GenBank/DDBJ whole genome shotgun (WGS) entry which is preliminary data.</text>
</comment>